<evidence type="ECO:0000313" key="1">
    <source>
        <dbReference type="EMBL" id="KAG6376849.1"/>
    </source>
</evidence>
<evidence type="ECO:0000313" key="2">
    <source>
        <dbReference type="Proteomes" id="UP000683000"/>
    </source>
</evidence>
<keyword evidence="2" id="KW-1185">Reference proteome</keyword>
<proteinExistence type="predicted"/>
<dbReference type="AlphaFoldDB" id="A0A8I2YQ11"/>
<reference evidence="1" key="1">
    <citation type="submission" date="2021-03" db="EMBL/GenBank/DDBJ databases">
        <title>Evolutionary innovations through gain and loss of genes in the ectomycorrhizal Boletales.</title>
        <authorList>
            <person name="Wu G."/>
            <person name="Miyauchi S."/>
            <person name="Morin E."/>
            <person name="Yang Z.-L."/>
            <person name="Xu J."/>
            <person name="Martin F.M."/>
        </authorList>
    </citation>
    <scope>NUCLEOTIDE SEQUENCE</scope>
    <source>
        <strain evidence="1">BR01</strain>
    </source>
</reference>
<accession>A0A8I2YQ11</accession>
<dbReference type="EMBL" id="JAGFBS010000010">
    <property type="protein sequence ID" value="KAG6376849.1"/>
    <property type="molecule type" value="Genomic_DNA"/>
</dbReference>
<sequence>MKVRYQFQIVAQRIFIITSVFLGSIDASSHAFFEQSIKFVPNPDSPKSLNSTPLPLSTYSSSFPIPCSLILTSWRRLFMEDSTPVTVAPFLFNLTSSNHVGPSKANVYDGTNVVRMVVLSLSLSIAVGRAGSMLQTLPSKIFAFRVPTAPHEQRLGCGSMDGLIDNVVAIDGDPTKVLG</sequence>
<organism evidence="1 2">
    <name type="scientific">Boletus reticuloceps</name>
    <dbReference type="NCBI Taxonomy" id="495285"/>
    <lineage>
        <taxon>Eukaryota</taxon>
        <taxon>Fungi</taxon>
        <taxon>Dikarya</taxon>
        <taxon>Basidiomycota</taxon>
        <taxon>Agaricomycotina</taxon>
        <taxon>Agaricomycetes</taxon>
        <taxon>Agaricomycetidae</taxon>
        <taxon>Boletales</taxon>
        <taxon>Boletineae</taxon>
        <taxon>Boletaceae</taxon>
        <taxon>Boletoideae</taxon>
        <taxon>Boletus</taxon>
    </lineage>
</organism>
<gene>
    <name evidence="1" type="ORF">JVT61DRAFT_874</name>
</gene>
<dbReference type="Proteomes" id="UP000683000">
    <property type="component" value="Unassembled WGS sequence"/>
</dbReference>
<name>A0A8I2YQ11_9AGAM</name>
<protein>
    <submittedName>
        <fullName evidence="1">Uncharacterized protein</fullName>
    </submittedName>
</protein>
<comment type="caution">
    <text evidence="1">The sequence shown here is derived from an EMBL/GenBank/DDBJ whole genome shotgun (WGS) entry which is preliminary data.</text>
</comment>